<evidence type="ECO:0000256" key="4">
    <source>
        <dbReference type="ARBA" id="ARBA00022679"/>
    </source>
</evidence>
<dbReference type="GO" id="GO:0070043">
    <property type="term" value="F:rRNA (guanine-N7-)-methyltransferase activity"/>
    <property type="evidence" value="ECO:0007669"/>
    <property type="project" value="UniProtKB-UniRule"/>
</dbReference>
<dbReference type="NCBIfam" id="TIGR00138">
    <property type="entry name" value="rsmG_gidB"/>
    <property type="match status" value="1"/>
</dbReference>
<feature type="binding site" evidence="6">
    <location>
        <position position="152"/>
    </location>
    <ligand>
        <name>S-adenosyl-L-methionine</name>
        <dbReference type="ChEBI" id="CHEBI:59789"/>
    </ligand>
</feature>
<dbReference type="GO" id="GO:0005829">
    <property type="term" value="C:cytosol"/>
    <property type="evidence" value="ECO:0007669"/>
    <property type="project" value="TreeGrafter"/>
</dbReference>
<dbReference type="EC" id="2.1.1.170" evidence="6"/>
<dbReference type="InterPro" id="IPR029063">
    <property type="entry name" value="SAM-dependent_MTases_sf"/>
</dbReference>
<keyword evidence="5 6" id="KW-0949">S-adenosyl-L-methionine</keyword>
<gene>
    <name evidence="6 7" type="primary">rsmG</name>
    <name evidence="7" type="ORF">NKE59_00040</name>
</gene>
<organism evidence="7">
    <name type="scientific">Polynucleobacter sp. UK-FUSCHL-C3</name>
    <dbReference type="NCBI Taxonomy" id="2955208"/>
    <lineage>
        <taxon>Bacteria</taxon>
        <taxon>Pseudomonadati</taxon>
        <taxon>Pseudomonadota</taxon>
        <taxon>Betaproteobacteria</taxon>
        <taxon>Burkholderiales</taxon>
        <taxon>Burkholderiaceae</taxon>
        <taxon>Polynucleobacter</taxon>
    </lineage>
</organism>
<comment type="function">
    <text evidence="6">Specifically methylates the N7 position of guanine in position 527 of 16S rRNA.</text>
</comment>
<keyword evidence="3 6" id="KW-0489">Methyltransferase</keyword>
<comment type="catalytic activity">
    <reaction evidence="6">
        <text>guanosine(527) in 16S rRNA + S-adenosyl-L-methionine = N(7)-methylguanosine(527) in 16S rRNA + S-adenosyl-L-homocysteine</text>
        <dbReference type="Rhea" id="RHEA:42732"/>
        <dbReference type="Rhea" id="RHEA-COMP:10209"/>
        <dbReference type="Rhea" id="RHEA-COMP:10210"/>
        <dbReference type="ChEBI" id="CHEBI:57856"/>
        <dbReference type="ChEBI" id="CHEBI:59789"/>
        <dbReference type="ChEBI" id="CHEBI:74269"/>
        <dbReference type="ChEBI" id="CHEBI:74480"/>
        <dbReference type="EC" id="2.1.1.170"/>
    </reaction>
</comment>
<protein>
    <recommendedName>
        <fullName evidence="6">Ribosomal RNA small subunit methyltransferase G</fullName>
        <ecNumber evidence="6">2.1.1.170</ecNumber>
    </recommendedName>
    <alternativeName>
        <fullName evidence="6">16S rRNA 7-methylguanosine methyltransferase</fullName>
        <shortName evidence="6">16S rRNA m7G methyltransferase</shortName>
    </alternativeName>
</protein>
<dbReference type="PANTHER" id="PTHR31760">
    <property type="entry name" value="S-ADENOSYL-L-METHIONINE-DEPENDENT METHYLTRANSFERASES SUPERFAMILY PROTEIN"/>
    <property type="match status" value="1"/>
</dbReference>
<comment type="subcellular location">
    <subcellularLocation>
        <location evidence="6">Cytoplasm</location>
    </subcellularLocation>
</comment>
<evidence type="ECO:0000256" key="5">
    <source>
        <dbReference type="ARBA" id="ARBA00022691"/>
    </source>
</evidence>
<dbReference type="Pfam" id="PF02527">
    <property type="entry name" value="GidB"/>
    <property type="match status" value="1"/>
</dbReference>
<evidence type="ECO:0000256" key="6">
    <source>
        <dbReference type="HAMAP-Rule" id="MF_00074"/>
    </source>
</evidence>
<evidence type="ECO:0000256" key="1">
    <source>
        <dbReference type="ARBA" id="ARBA00022490"/>
    </source>
</evidence>
<evidence type="ECO:0000256" key="3">
    <source>
        <dbReference type="ARBA" id="ARBA00022603"/>
    </source>
</evidence>
<feature type="binding site" evidence="6">
    <location>
        <begin position="107"/>
        <end position="109"/>
    </location>
    <ligand>
        <name>S-adenosyl-L-methionine</name>
        <dbReference type="ChEBI" id="CHEBI:59789"/>
    </ligand>
</feature>
<feature type="binding site" evidence="6">
    <location>
        <position position="89"/>
    </location>
    <ligand>
        <name>S-adenosyl-L-methionine</name>
        <dbReference type="ChEBI" id="CHEBI:59789"/>
    </ligand>
</feature>
<dbReference type="SUPFAM" id="SSF53335">
    <property type="entry name" value="S-adenosyl-L-methionine-dependent methyltransferases"/>
    <property type="match status" value="1"/>
</dbReference>
<proteinExistence type="inferred from homology"/>
<name>A0AAU8A2U3_9BURK</name>
<dbReference type="Gene3D" id="3.40.50.150">
    <property type="entry name" value="Vaccinia Virus protein VP39"/>
    <property type="match status" value="1"/>
</dbReference>
<accession>A0AAU8A2U3</accession>
<dbReference type="HAMAP" id="MF_00074">
    <property type="entry name" value="16SrRNA_methyltr_G"/>
    <property type="match status" value="1"/>
</dbReference>
<reference evidence="7" key="1">
    <citation type="submission" date="2022-06" db="EMBL/GenBank/DDBJ databases">
        <title>New Polynucleobacter species.</title>
        <authorList>
            <person name="Hahn M.W."/>
        </authorList>
    </citation>
    <scope>NUCLEOTIDE SEQUENCE</scope>
    <source>
        <strain evidence="7">UK-FUSCHL-C3</strain>
    </source>
</reference>
<dbReference type="EMBL" id="CP099959">
    <property type="protein sequence ID" value="XCC57731.1"/>
    <property type="molecule type" value="Genomic_DNA"/>
</dbReference>
<dbReference type="PANTHER" id="PTHR31760:SF0">
    <property type="entry name" value="S-ADENOSYL-L-METHIONINE-DEPENDENT METHYLTRANSFERASES SUPERFAMILY PROTEIN"/>
    <property type="match status" value="1"/>
</dbReference>
<dbReference type="AlphaFoldDB" id="A0AAU8A2U3"/>
<sequence length="219" mass="24398">MNGLTLEGSLADLGLNIEQIKAMDYFLNELLRWNRVHNLTAIEDTDSAINLHLIDSIVIFPILMRYLGSAARDKTQKLQLADMGSGGGLPGIPLAILQTQWSLYLIEASKKKAAFLQHVRGGLQLNNMSVMAMRVEQVAHKMAGEFDAVTARAFTRLKKLLELARPLLKPSGLVFAMKSQRSEEEIAEVSKAEWTLLEECALALPGQKVDRRLLVFQIK</sequence>
<feature type="binding site" evidence="6">
    <location>
        <begin position="135"/>
        <end position="136"/>
    </location>
    <ligand>
        <name>S-adenosyl-L-methionine</name>
        <dbReference type="ChEBI" id="CHEBI:59789"/>
    </ligand>
</feature>
<keyword evidence="1 6" id="KW-0963">Cytoplasm</keyword>
<dbReference type="RefSeq" id="WP_353438819.1">
    <property type="nucleotide sequence ID" value="NZ_CP099959.1"/>
</dbReference>
<evidence type="ECO:0000313" key="7">
    <source>
        <dbReference type="EMBL" id="XCC57731.1"/>
    </source>
</evidence>
<comment type="similarity">
    <text evidence="6">Belongs to the methyltransferase superfamily. RNA methyltransferase RsmG family.</text>
</comment>
<dbReference type="PIRSF" id="PIRSF003078">
    <property type="entry name" value="GidB"/>
    <property type="match status" value="1"/>
</dbReference>
<keyword evidence="4 6" id="KW-0808">Transferase</keyword>
<evidence type="ECO:0000256" key="2">
    <source>
        <dbReference type="ARBA" id="ARBA00022552"/>
    </source>
</evidence>
<feature type="binding site" evidence="6">
    <location>
        <position position="84"/>
    </location>
    <ligand>
        <name>S-adenosyl-L-methionine</name>
        <dbReference type="ChEBI" id="CHEBI:59789"/>
    </ligand>
</feature>
<keyword evidence="2 6" id="KW-0698">rRNA processing</keyword>
<dbReference type="InterPro" id="IPR003682">
    <property type="entry name" value="rRNA_ssu_MeTfrase_G"/>
</dbReference>